<keyword evidence="2" id="KW-1185">Reference proteome</keyword>
<dbReference type="EMBL" id="CAJVPU010036409">
    <property type="protein sequence ID" value="CAG8730024.1"/>
    <property type="molecule type" value="Genomic_DNA"/>
</dbReference>
<proteinExistence type="predicted"/>
<feature type="non-terminal residue" evidence="1">
    <location>
        <position position="94"/>
    </location>
</feature>
<evidence type="ECO:0000313" key="2">
    <source>
        <dbReference type="Proteomes" id="UP000789702"/>
    </source>
</evidence>
<accession>A0ACA9PZ55</accession>
<dbReference type="Proteomes" id="UP000789702">
    <property type="component" value="Unassembled WGS sequence"/>
</dbReference>
<sequence length="94" mass="10480">VKSGHSVIIFPRNPIAIDLVIVKEKIFLEKICKYFSMILVQMLYKMFLPIKNAWITPIAKLTMNSGSEINPGHCGINPGRCGINSGCRGICSYH</sequence>
<organism evidence="1 2">
    <name type="scientific">Dentiscutata heterogama</name>
    <dbReference type="NCBI Taxonomy" id="1316150"/>
    <lineage>
        <taxon>Eukaryota</taxon>
        <taxon>Fungi</taxon>
        <taxon>Fungi incertae sedis</taxon>
        <taxon>Mucoromycota</taxon>
        <taxon>Glomeromycotina</taxon>
        <taxon>Glomeromycetes</taxon>
        <taxon>Diversisporales</taxon>
        <taxon>Gigasporaceae</taxon>
        <taxon>Dentiscutata</taxon>
    </lineage>
</organism>
<protein>
    <submittedName>
        <fullName evidence="1">7631_t:CDS:1</fullName>
    </submittedName>
</protein>
<name>A0ACA9PZ55_9GLOM</name>
<evidence type="ECO:0000313" key="1">
    <source>
        <dbReference type="EMBL" id="CAG8730024.1"/>
    </source>
</evidence>
<reference evidence="1" key="1">
    <citation type="submission" date="2021-06" db="EMBL/GenBank/DDBJ databases">
        <authorList>
            <person name="Kallberg Y."/>
            <person name="Tangrot J."/>
            <person name="Rosling A."/>
        </authorList>
    </citation>
    <scope>NUCLEOTIDE SEQUENCE</scope>
    <source>
        <strain evidence="1">IL203A</strain>
    </source>
</reference>
<comment type="caution">
    <text evidence="1">The sequence shown here is derived from an EMBL/GenBank/DDBJ whole genome shotgun (WGS) entry which is preliminary data.</text>
</comment>
<feature type="non-terminal residue" evidence="1">
    <location>
        <position position="1"/>
    </location>
</feature>
<gene>
    <name evidence="1" type="ORF">DHETER_LOCUS13376</name>
</gene>